<dbReference type="Proteomes" id="UP000426444">
    <property type="component" value="Chromosome"/>
</dbReference>
<gene>
    <name evidence="1" type="ORF">SYNTR_1483</name>
</gene>
<dbReference type="KEGG" id="salq:SYNTR_1483"/>
<dbReference type="AlphaFoldDB" id="A0A6I6DG38"/>
<evidence type="ECO:0000313" key="1">
    <source>
        <dbReference type="EMBL" id="QGU00077.1"/>
    </source>
</evidence>
<organism evidence="1 2">
    <name type="scientific">Candidatus Syntrophocurvum alkaliphilum</name>
    <dbReference type="NCBI Taxonomy" id="2293317"/>
    <lineage>
        <taxon>Bacteria</taxon>
        <taxon>Bacillati</taxon>
        <taxon>Bacillota</taxon>
        <taxon>Clostridia</taxon>
        <taxon>Eubacteriales</taxon>
        <taxon>Syntrophomonadaceae</taxon>
        <taxon>Candidatus Syntrophocurvum</taxon>
    </lineage>
</organism>
<sequence length="54" mass="6440">MNNHFNDEDPKRLVSVQDVISNSSNNKELLYDPNNQVLDEKNIDEYIDSWLFRI</sequence>
<evidence type="ECO:0000313" key="2">
    <source>
        <dbReference type="Proteomes" id="UP000426444"/>
    </source>
</evidence>
<name>A0A6I6DG38_9FIRM</name>
<dbReference type="EMBL" id="CP046457">
    <property type="protein sequence ID" value="QGU00077.1"/>
    <property type="molecule type" value="Genomic_DNA"/>
</dbReference>
<dbReference type="RefSeq" id="WP_156203901.1">
    <property type="nucleotide sequence ID" value="NZ_CP046457.1"/>
</dbReference>
<proteinExistence type="predicted"/>
<keyword evidence="2" id="KW-1185">Reference proteome</keyword>
<protein>
    <submittedName>
        <fullName evidence="1">Uncharacterized protein</fullName>
    </submittedName>
</protein>
<accession>A0A6I6DG38</accession>
<reference evidence="2" key="1">
    <citation type="journal article" date="2019" name="Microbiology">
        <title>Complete Genome Sequence of an Uncultured Bacterium of the Candidate Phylum Bipolaricaulota.</title>
        <authorList>
            <person name="Kadnikov V.V."/>
            <person name="Mardanov A.V."/>
            <person name="Beletsky A.V."/>
            <person name="Frank Y.A."/>
            <person name="Karnachuk O.V."/>
            <person name="Ravin N.V."/>
        </authorList>
    </citation>
    <scope>NUCLEOTIDE SEQUENCE [LARGE SCALE GENOMIC DNA]</scope>
</reference>